<proteinExistence type="predicted"/>
<dbReference type="EMBL" id="RCWN01000001">
    <property type="protein sequence ID" value="RLQ87083.1"/>
    <property type="molecule type" value="Genomic_DNA"/>
</dbReference>
<keyword evidence="2" id="KW-1185">Reference proteome</keyword>
<evidence type="ECO:0000313" key="2">
    <source>
        <dbReference type="Proteomes" id="UP000281094"/>
    </source>
</evidence>
<organism evidence="1 2">
    <name type="scientific">Notoacmeibacter ruber</name>
    <dbReference type="NCBI Taxonomy" id="2670375"/>
    <lineage>
        <taxon>Bacteria</taxon>
        <taxon>Pseudomonadati</taxon>
        <taxon>Pseudomonadota</taxon>
        <taxon>Alphaproteobacteria</taxon>
        <taxon>Hyphomicrobiales</taxon>
        <taxon>Notoacmeibacteraceae</taxon>
        <taxon>Notoacmeibacter</taxon>
    </lineage>
</organism>
<reference evidence="1 2" key="1">
    <citation type="submission" date="2018-10" db="EMBL/GenBank/DDBJ databases">
        <title>Notoacmeibacter sp. M2BS9Y-3-1, whole genome shotgun sequence.</title>
        <authorList>
            <person name="Tuo L."/>
        </authorList>
    </citation>
    <scope>NUCLEOTIDE SEQUENCE [LARGE SCALE GENOMIC DNA]</scope>
    <source>
        <strain evidence="1 2">M2BS9Y-3-1</strain>
    </source>
</reference>
<dbReference type="AlphaFoldDB" id="A0A3L7J8T1"/>
<comment type="caution">
    <text evidence="1">The sequence shown here is derived from an EMBL/GenBank/DDBJ whole genome shotgun (WGS) entry which is preliminary data.</text>
</comment>
<name>A0A3L7J8T1_9HYPH</name>
<protein>
    <submittedName>
        <fullName evidence="1">Uncharacterized protein</fullName>
    </submittedName>
</protein>
<sequence length="64" mass="7283">MAFIKRQIRNPKIESIELCHALTGSAWAVKKLIEDGNGQFLDQYLSADPNGAWPLWLDQQDEPD</sequence>
<accession>A0A3L7J8T1</accession>
<gene>
    <name evidence="1" type="ORF">D8780_01495</name>
</gene>
<dbReference type="Proteomes" id="UP000281094">
    <property type="component" value="Unassembled WGS sequence"/>
</dbReference>
<evidence type="ECO:0000313" key="1">
    <source>
        <dbReference type="EMBL" id="RLQ87083.1"/>
    </source>
</evidence>